<name>A0ABD5R899_9EURY</name>
<keyword evidence="3" id="KW-1185">Reference proteome</keyword>
<dbReference type="RefSeq" id="WP_227228432.1">
    <property type="nucleotide sequence ID" value="NZ_JAJCVJ010000001.1"/>
</dbReference>
<dbReference type="EMBL" id="JBHSKX010000001">
    <property type="protein sequence ID" value="MFC5366215.1"/>
    <property type="molecule type" value="Genomic_DNA"/>
</dbReference>
<protein>
    <submittedName>
        <fullName evidence="2">Uncharacterized protein</fullName>
    </submittedName>
</protein>
<dbReference type="AlphaFoldDB" id="A0ABD5R899"/>
<organism evidence="2 3">
    <name type="scientific">Salinirubrum litoreum</name>
    <dbReference type="NCBI Taxonomy" id="1126234"/>
    <lineage>
        <taxon>Archaea</taxon>
        <taxon>Methanobacteriati</taxon>
        <taxon>Methanobacteriota</taxon>
        <taxon>Stenosarchaea group</taxon>
        <taxon>Halobacteria</taxon>
        <taxon>Halobacteriales</taxon>
        <taxon>Haloferacaceae</taxon>
        <taxon>Salinirubrum</taxon>
    </lineage>
</organism>
<accession>A0ABD5R899</accession>
<evidence type="ECO:0000313" key="2">
    <source>
        <dbReference type="EMBL" id="MFC5366215.1"/>
    </source>
</evidence>
<reference evidence="2 3" key="1">
    <citation type="journal article" date="2019" name="Int. J. Syst. Evol. Microbiol.">
        <title>The Global Catalogue of Microorganisms (GCM) 10K type strain sequencing project: providing services to taxonomists for standard genome sequencing and annotation.</title>
        <authorList>
            <consortium name="The Broad Institute Genomics Platform"/>
            <consortium name="The Broad Institute Genome Sequencing Center for Infectious Disease"/>
            <person name="Wu L."/>
            <person name="Ma J."/>
        </authorList>
    </citation>
    <scope>NUCLEOTIDE SEQUENCE [LARGE SCALE GENOMIC DNA]</scope>
    <source>
        <strain evidence="2 3">CGMCC 1.12237</strain>
    </source>
</reference>
<dbReference type="Proteomes" id="UP001596201">
    <property type="component" value="Unassembled WGS sequence"/>
</dbReference>
<evidence type="ECO:0000256" key="1">
    <source>
        <dbReference type="SAM" id="MobiDB-lite"/>
    </source>
</evidence>
<comment type="caution">
    <text evidence="2">The sequence shown here is derived from an EMBL/GenBank/DDBJ whole genome shotgun (WGS) entry which is preliminary data.</text>
</comment>
<gene>
    <name evidence="2" type="ORF">ACFPJ5_04645</name>
</gene>
<evidence type="ECO:0000313" key="3">
    <source>
        <dbReference type="Proteomes" id="UP001596201"/>
    </source>
</evidence>
<sequence>MVEDDAEQTTHEGAVAESSVSSGTLVRHPLNDLDRLRAELDDAVRIVQSGGNPSQDLLAPLLPYYTVAVELVKSRSNSLLARVLLRDDVRDVSRARDLVVETSVGTKVSLLYETGTIENETRERLIRAKNVRNDLVHEVDQRYTLATFESERDFERELDAALEAVHTLDEVYKRRHEL</sequence>
<proteinExistence type="predicted"/>
<feature type="region of interest" description="Disordered" evidence="1">
    <location>
        <begin position="1"/>
        <end position="23"/>
    </location>
</feature>